<dbReference type="InterPro" id="IPR000863">
    <property type="entry name" value="Sulfotransferase_dom"/>
</dbReference>
<reference evidence="4" key="1">
    <citation type="journal article" date="2002" name="Science">
        <title>The draft genome of Ciona intestinalis: insights into chordate and vertebrate origins.</title>
        <authorList>
            <person name="Dehal P."/>
            <person name="Satou Y."/>
            <person name="Campbell R.K."/>
            <person name="Chapman J."/>
            <person name="Degnan B."/>
            <person name="De Tomaso A."/>
            <person name="Davidson B."/>
            <person name="Di Gregorio A."/>
            <person name="Gelpke M."/>
            <person name="Goodstein D.M."/>
            <person name="Harafuji N."/>
            <person name="Hastings K.E."/>
            <person name="Ho I."/>
            <person name="Hotta K."/>
            <person name="Huang W."/>
            <person name="Kawashima T."/>
            <person name="Lemaire P."/>
            <person name="Martinez D."/>
            <person name="Meinertzhagen I.A."/>
            <person name="Necula S."/>
            <person name="Nonaka M."/>
            <person name="Putnam N."/>
            <person name="Rash S."/>
            <person name="Saiga H."/>
            <person name="Satake M."/>
            <person name="Terry A."/>
            <person name="Yamada L."/>
            <person name="Wang H.G."/>
            <person name="Awazu S."/>
            <person name="Azumi K."/>
            <person name="Boore J."/>
            <person name="Branno M."/>
            <person name="Chin-Bow S."/>
            <person name="DeSantis R."/>
            <person name="Doyle S."/>
            <person name="Francino P."/>
            <person name="Keys D.N."/>
            <person name="Haga S."/>
            <person name="Hayashi H."/>
            <person name="Hino K."/>
            <person name="Imai K.S."/>
            <person name="Inaba K."/>
            <person name="Kano S."/>
            <person name="Kobayashi K."/>
            <person name="Kobayashi M."/>
            <person name="Lee B.I."/>
            <person name="Makabe K.W."/>
            <person name="Manohar C."/>
            <person name="Matassi G."/>
            <person name="Medina M."/>
            <person name="Mochizuki Y."/>
            <person name="Mount S."/>
            <person name="Morishita T."/>
            <person name="Miura S."/>
            <person name="Nakayama A."/>
            <person name="Nishizaka S."/>
            <person name="Nomoto H."/>
            <person name="Ohta F."/>
            <person name="Oishi K."/>
            <person name="Rigoutsos I."/>
            <person name="Sano M."/>
            <person name="Sasaki A."/>
            <person name="Sasakura Y."/>
            <person name="Shoguchi E."/>
            <person name="Shin-i T."/>
            <person name="Spagnuolo A."/>
            <person name="Stainier D."/>
            <person name="Suzuki M.M."/>
            <person name="Tassy O."/>
            <person name="Takatori N."/>
            <person name="Tokuoka M."/>
            <person name="Yagi K."/>
            <person name="Yoshizaki F."/>
            <person name="Wada S."/>
            <person name="Zhang C."/>
            <person name="Hyatt P.D."/>
            <person name="Larimer F."/>
            <person name="Detter C."/>
            <person name="Doggett N."/>
            <person name="Glavina T."/>
            <person name="Hawkins T."/>
            <person name="Richardson P."/>
            <person name="Lucas S."/>
            <person name="Kohara Y."/>
            <person name="Levine M."/>
            <person name="Satoh N."/>
            <person name="Rokhsar D.S."/>
        </authorList>
    </citation>
    <scope>NUCLEOTIDE SEQUENCE [LARGE SCALE GENOMIC DNA]</scope>
</reference>
<protein>
    <recommendedName>
        <fullName evidence="1">Sulfotransferase</fullName>
        <ecNumber evidence="1">2.8.2.-</ecNumber>
    </recommendedName>
</protein>
<dbReference type="GO" id="GO:0001517">
    <property type="term" value="F:N-acetylglucosamine 6-O-sulfotransferase activity"/>
    <property type="evidence" value="ECO:0000318"/>
    <property type="project" value="GO_Central"/>
</dbReference>
<dbReference type="AlphaFoldDB" id="F6ZR39"/>
<dbReference type="InterPro" id="IPR027417">
    <property type="entry name" value="P-loop_NTPase"/>
</dbReference>
<dbReference type="EC" id="2.8.2.-" evidence="1"/>
<dbReference type="Gene3D" id="3.40.50.300">
    <property type="entry name" value="P-loop containing nucleotide triphosphate hydrolases"/>
    <property type="match status" value="1"/>
</dbReference>
<dbReference type="PANTHER" id="PTHR10704">
    <property type="entry name" value="CARBOHYDRATE SULFOTRANSFERASE"/>
    <property type="match status" value="1"/>
</dbReference>
<dbReference type="GeneTree" id="ENSGT00940000164976"/>
<reference evidence="3" key="2">
    <citation type="journal article" date="2008" name="Genome Biol.">
        <title>Improved genome assembly and evidence-based global gene model set for the chordate Ciona intestinalis: new insight into intron and operon populations.</title>
        <authorList>
            <person name="Satou Y."/>
            <person name="Mineta K."/>
            <person name="Ogasawara M."/>
            <person name="Sasakura Y."/>
            <person name="Shoguchi E."/>
            <person name="Ueno K."/>
            <person name="Yamada L."/>
            <person name="Matsumoto J."/>
            <person name="Wasserscheid J."/>
            <person name="Dewar K."/>
            <person name="Wiley G.B."/>
            <person name="Macmil S.L."/>
            <person name="Roe B.A."/>
            <person name="Zeller R.W."/>
            <person name="Hastings K.E."/>
            <person name="Lemaire P."/>
            <person name="Lindquist E."/>
            <person name="Endo T."/>
            <person name="Hotta K."/>
            <person name="Inaba K."/>
        </authorList>
    </citation>
    <scope>NUCLEOTIDE SEQUENCE [LARGE SCALE GENOMIC DNA]</scope>
    <source>
        <strain evidence="3">wild type</strain>
    </source>
</reference>
<dbReference type="InParanoid" id="F6ZR39"/>
<dbReference type="OMA" id="VETECYE"/>
<keyword evidence="4" id="KW-1185">Reference proteome</keyword>
<comment type="similarity">
    <text evidence="1">Belongs to the sulfotransferase 1 family.</text>
</comment>
<evidence type="ECO:0000259" key="2">
    <source>
        <dbReference type="Pfam" id="PF00685"/>
    </source>
</evidence>
<reference evidence="3" key="3">
    <citation type="submission" date="2025-08" db="UniProtKB">
        <authorList>
            <consortium name="Ensembl"/>
        </authorList>
    </citation>
    <scope>IDENTIFICATION</scope>
</reference>
<accession>F6ZR39</accession>
<dbReference type="SUPFAM" id="SSF52540">
    <property type="entry name" value="P-loop containing nucleoside triphosphate hydrolases"/>
    <property type="match status" value="1"/>
</dbReference>
<dbReference type="EMBL" id="EAAA01001711">
    <property type="status" value="NOT_ANNOTATED_CDS"/>
    <property type="molecule type" value="Genomic_DNA"/>
</dbReference>
<reference evidence="3" key="4">
    <citation type="submission" date="2025-09" db="UniProtKB">
        <authorList>
            <consortium name="Ensembl"/>
        </authorList>
    </citation>
    <scope>IDENTIFICATION</scope>
</reference>
<keyword evidence="1" id="KW-0808">Transferase</keyword>
<dbReference type="PANTHER" id="PTHR10704:SF71">
    <property type="entry name" value="CARBOHYDRATE SULFOTRANSFERASE 1-LIKE"/>
    <property type="match status" value="1"/>
</dbReference>
<feature type="domain" description="Sulfotransferase" evidence="2">
    <location>
        <begin position="23"/>
        <end position="180"/>
    </location>
</feature>
<sequence length="203" mass="23454">MVAMKVIYLCRLEWITPLLLSKQSIVKIVHLVRDPRAIINSRIPQRETNSAVNKARFGVIRFYAHQICDQLSSNVGYADTVVGSIVPRKSYLRIRHEDFALEPIQVSENIYKFLSLPFREGMRRWVLDATTSNTQTSELKTGDQGTKRNSKEIVSAWRGKLSFEEVDVIQEICKDSLNKLGYKIFNTEKELQNVQELHFKPKV</sequence>
<dbReference type="GO" id="GO:0006044">
    <property type="term" value="P:N-acetylglucosamine metabolic process"/>
    <property type="evidence" value="ECO:0000318"/>
    <property type="project" value="GO_Central"/>
</dbReference>
<dbReference type="Proteomes" id="UP000008144">
    <property type="component" value="Chromosome 3"/>
</dbReference>
<proteinExistence type="inferred from homology"/>
<evidence type="ECO:0000256" key="1">
    <source>
        <dbReference type="RuleBase" id="RU361155"/>
    </source>
</evidence>
<dbReference type="Ensembl" id="ENSCINT00000023908.2">
    <property type="protein sequence ID" value="ENSCINP00000023662.2"/>
    <property type="gene ID" value="ENSCING00000012751.2"/>
</dbReference>
<name>F6ZR39_CIOIN</name>
<organism evidence="3 4">
    <name type="scientific">Ciona intestinalis</name>
    <name type="common">Transparent sea squirt</name>
    <name type="synonym">Ascidia intestinalis</name>
    <dbReference type="NCBI Taxonomy" id="7719"/>
    <lineage>
        <taxon>Eukaryota</taxon>
        <taxon>Metazoa</taxon>
        <taxon>Chordata</taxon>
        <taxon>Tunicata</taxon>
        <taxon>Ascidiacea</taxon>
        <taxon>Phlebobranchia</taxon>
        <taxon>Cionidae</taxon>
        <taxon>Ciona</taxon>
    </lineage>
</organism>
<evidence type="ECO:0000313" key="3">
    <source>
        <dbReference type="Ensembl" id="ENSCINP00000023662.2"/>
    </source>
</evidence>
<dbReference type="GO" id="GO:0006790">
    <property type="term" value="P:sulfur compound metabolic process"/>
    <property type="evidence" value="ECO:0000318"/>
    <property type="project" value="GO_Central"/>
</dbReference>
<dbReference type="InterPro" id="IPR051135">
    <property type="entry name" value="Gal/GlcNAc/GalNAc_ST"/>
</dbReference>
<dbReference type="HOGENOM" id="CLU_028381_4_0_1"/>
<evidence type="ECO:0000313" key="4">
    <source>
        <dbReference type="Proteomes" id="UP000008144"/>
    </source>
</evidence>
<dbReference type="STRING" id="7719.ENSCINP00000023662"/>
<dbReference type="Pfam" id="PF00685">
    <property type="entry name" value="Sulfotransfer_1"/>
    <property type="match status" value="1"/>
</dbReference>